<dbReference type="SUPFAM" id="SSF56784">
    <property type="entry name" value="HAD-like"/>
    <property type="match status" value="1"/>
</dbReference>
<reference evidence="5" key="1">
    <citation type="journal article" date="2021" name="PeerJ">
        <title>Extensive microbial diversity within the chicken gut microbiome revealed by metagenomics and culture.</title>
        <authorList>
            <person name="Gilroy R."/>
            <person name="Ravi A."/>
            <person name="Getino M."/>
            <person name="Pursley I."/>
            <person name="Horton D.L."/>
            <person name="Alikhan N.F."/>
            <person name="Baker D."/>
            <person name="Gharbi K."/>
            <person name="Hall N."/>
            <person name="Watson M."/>
            <person name="Adriaenssens E.M."/>
            <person name="Foster-Nyarko E."/>
            <person name="Jarju S."/>
            <person name="Secka A."/>
            <person name="Antonio M."/>
            <person name="Oren A."/>
            <person name="Chaudhuri R.R."/>
            <person name="La Ragione R."/>
            <person name="Hildebrand F."/>
            <person name="Pallen M.J."/>
        </authorList>
    </citation>
    <scope>NUCLEOTIDE SEQUENCE</scope>
    <source>
        <strain evidence="5">ChiGjej5B5-7349</strain>
    </source>
</reference>
<dbReference type="PANTHER" id="PTHR19288">
    <property type="entry name" value="4-NITROPHENYLPHOSPHATASE-RELATED"/>
    <property type="match status" value="1"/>
</dbReference>
<organism evidence="5 6">
    <name type="scientific">Brevibacterium senegalense</name>
    <dbReference type="NCBI Taxonomy" id="1033736"/>
    <lineage>
        <taxon>Bacteria</taxon>
        <taxon>Bacillati</taxon>
        <taxon>Actinomycetota</taxon>
        <taxon>Actinomycetes</taxon>
        <taxon>Micrococcales</taxon>
        <taxon>Brevibacteriaceae</taxon>
        <taxon>Brevibacterium</taxon>
    </lineage>
</organism>
<dbReference type="Pfam" id="PF13344">
    <property type="entry name" value="Hydrolase_6"/>
    <property type="match status" value="1"/>
</dbReference>
<dbReference type="GO" id="GO:0046872">
    <property type="term" value="F:metal ion binding"/>
    <property type="evidence" value="ECO:0007669"/>
    <property type="project" value="UniProtKB-KW"/>
</dbReference>
<proteinExistence type="inferred from homology"/>
<comment type="caution">
    <text evidence="5">The sequence shown here is derived from an EMBL/GenBank/DDBJ whole genome shotgun (WGS) entry which is preliminary data.</text>
</comment>
<protein>
    <submittedName>
        <fullName evidence="5">HAD-IIA family hydrolase</fullName>
    </submittedName>
</protein>
<feature type="active site" description="Nucleophile" evidence="2">
    <location>
        <position position="12"/>
    </location>
</feature>
<comment type="cofactor">
    <cofactor evidence="4">
        <name>Mg(2+)</name>
        <dbReference type="ChEBI" id="CHEBI:18420"/>
    </cofactor>
    <text evidence="4">Divalent metal ions. Mg(2+) is the most effective.</text>
</comment>
<evidence type="ECO:0000256" key="3">
    <source>
        <dbReference type="PIRSR" id="PIRSR000915-2"/>
    </source>
</evidence>
<dbReference type="AlphaFoldDB" id="A0A921SNM8"/>
<keyword evidence="5" id="KW-0378">Hydrolase</keyword>
<gene>
    <name evidence="5" type="ORF">K8V08_05320</name>
</gene>
<evidence type="ECO:0000256" key="4">
    <source>
        <dbReference type="PIRSR" id="PIRSR000915-3"/>
    </source>
</evidence>
<dbReference type="InterPro" id="IPR036412">
    <property type="entry name" value="HAD-like_sf"/>
</dbReference>
<dbReference type="Gene3D" id="3.40.50.1000">
    <property type="entry name" value="HAD superfamily/HAD-like"/>
    <property type="match status" value="2"/>
</dbReference>
<evidence type="ECO:0000256" key="1">
    <source>
        <dbReference type="PIRNR" id="PIRNR000915"/>
    </source>
</evidence>
<comment type="similarity">
    <text evidence="1">Belongs to the HAD-like hydrolase superfamily.</text>
</comment>
<dbReference type="GO" id="GO:0005737">
    <property type="term" value="C:cytoplasm"/>
    <property type="evidence" value="ECO:0007669"/>
    <property type="project" value="TreeGrafter"/>
</dbReference>
<evidence type="ECO:0000313" key="6">
    <source>
        <dbReference type="Proteomes" id="UP000784435"/>
    </source>
</evidence>
<feature type="binding site" evidence="4">
    <location>
        <position position="12"/>
    </location>
    <ligand>
        <name>Mg(2+)</name>
        <dbReference type="ChEBI" id="CHEBI:18420"/>
    </ligand>
</feature>
<feature type="binding site" evidence="4">
    <location>
        <position position="210"/>
    </location>
    <ligand>
        <name>Mg(2+)</name>
        <dbReference type="ChEBI" id="CHEBI:18420"/>
    </ligand>
</feature>
<dbReference type="PANTHER" id="PTHR19288:SF95">
    <property type="entry name" value="D-GLYCEROL 3-PHOSPHATE PHOSPHATASE"/>
    <property type="match status" value="1"/>
</dbReference>
<feature type="active site" description="Proton donor" evidence="2">
    <location>
        <position position="14"/>
    </location>
</feature>
<keyword evidence="4" id="KW-0460">Magnesium</keyword>
<dbReference type="GO" id="GO:0016791">
    <property type="term" value="F:phosphatase activity"/>
    <property type="evidence" value="ECO:0007669"/>
    <property type="project" value="TreeGrafter"/>
</dbReference>
<reference evidence="5" key="2">
    <citation type="submission" date="2021-09" db="EMBL/GenBank/DDBJ databases">
        <authorList>
            <person name="Gilroy R."/>
        </authorList>
    </citation>
    <scope>NUCLEOTIDE SEQUENCE</scope>
    <source>
        <strain evidence="5">ChiGjej5B5-7349</strain>
    </source>
</reference>
<dbReference type="PIRSF" id="PIRSF000915">
    <property type="entry name" value="PGP-type_phosphatase"/>
    <property type="match status" value="1"/>
</dbReference>
<evidence type="ECO:0000313" key="5">
    <source>
        <dbReference type="EMBL" id="HJG79814.1"/>
    </source>
</evidence>
<name>A0A921SNM8_9MICO</name>
<dbReference type="InterPro" id="IPR006357">
    <property type="entry name" value="HAD-SF_hydro_IIA"/>
</dbReference>
<sequence>MSGLDFDGLLLDLDGCVYTGRTAVPGAARALNGLAEAGVPVVFLTNNASRSARQVADHITELGVDARPEQVLTSGIVAARELARTMPAGAPVLVVGSEALADQVRDAGLSVVTRAADDPVAVVQGHSPDTGWRQLAEICTAVRAGAEWWATNLDRTFPTEAGLLPGNGSFVRVVQETTGATPQVAGKPAASMMRAGTDLLGAARPLMVGDRLETDIAGARAAGITAGLVLTGVHREEDALAAPAEERPHVLLDSLLDLLPDGVPRRFA</sequence>
<keyword evidence="4" id="KW-0479">Metal-binding</keyword>
<dbReference type="InterPro" id="IPR023214">
    <property type="entry name" value="HAD_sf"/>
</dbReference>
<dbReference type="EMBL" id="DYUK01000109">
    <property type="protein sequence ID" value="HJG79814.1"/>
    <property type="molecule type" value="Genomic_DNA"/>
</dbReference>
<dbReference type="Pfam" id="PF13242">
    <property type="entry name" value="Hydrolase_like"/>
    <property type="match status" value="1"/>
</dbReference>
<dbReference type="Proteomes" id="UP000784435">
    <property type="component" value="Unassembled WGS sequence"/>
</dbReference>
<dbReference type="NCBIfam" id="TIGR01460">
    <property type="entry name" value="HAD-SF-IIA"/>
    <property type="match status" value="1"/>
</dbReference>
<accession>A0A921SNM8</accession>
<feature type="binding site" evidence="4">
    <location>
        <position position="14"/>
    </location>
    <ligand>
        <name>Mg(2+)</name>
        <dbReference type="ChEBI" id="CHEBI:18420"/>
    </ligand>
</feature>
<evidence type="ECO:0000256" key="2">
    <source>
        <dbReference type="PIRSR" id="PIRSR000915-1"/>
    </source>
</evidence>
<feature type="binding site" evidence="3">
    <location>
        <position position="187"/>
    </location>
    <ligand>
        <name>substrate</name>
    </ligand>
</feature>